<reference evidence="1 2" key="1">
    <citation type="submission" date="2023-07" db="EMBL/GenBank/DDBJ databases">
        <title>Genomic Encyclopedia of Type Strains, Phase IV (KMG-IV): sequencing the most valuable type-strain genomes for metagenomic binning, comparative biology and taxonomic classification.</title>
        <authorList>
            <person name="Goeker M."/>
        </authorList>
    </citation>
    <scope>NUCLEOTIDE SEQUENCE [LARGE SCALE GENOMIC DNA]</scope>
    <source>
        <strain evidence="1 2">DSM 23948</strain>
    </source>
</reference>
<evidence type="ECO:0000313" key="2">
    <source>
        <dbReference type="Proteomes" id="UP001231362"/>
    </source>
</evidence>
<dbReference type="EMBL" id="JAUSTU010000051">
    <property type="protein sequence ID" value="MDQ0157971.1"/>
    <property type="molecule type" value="Genomic_DNA"/>
</dbReference>
<dbReference type="Proteomes" id="UP001231362">
    <property type="component" value="Unassembled WGS sequence"/>
</dbReference>
<organism evidence="1 2">
    <name type="scientific">Anoxybacillus andreesenii</name>
    <dbReference type="NCBI Taxonomy" id="1325932"/>
    <lineage>
        <taxon>Bacteria</taxon>
        <taxon>Bacillati</taxon>
        <taxon>Bacillota</taxon>
        <taxon>Bacilli</taxon>
        <taxon>Bacillales</taxon>
        <taxon>Anoxybacillaceae</taxon>
        <taxon>Anoxybacillus</taxon>
    </lineage>
</organism>
<keyword evidence="2" id="KW-1185">Reference proteome</keyword>
<proteinExistence type="predicted"/>
<accession>A0ABT9VAJ4</accession>
<gene>
    <name evidence="1" type="ORF">J2S07_004344</name>
</gene>
<dbReference type="RefSeq" id="WP_307152402.1">
    <property type="nucleotide sequence ID" value="NZ_JAUSTU010000051.1"/>
</dbReference>
<name>A0ABT9VAJ4_9BACL</name>
<sequence length="338" mass="40463">MIHTVEMLLDVDYEEVLLLFKRNKIKEEVYEKFGAVVKKLTQNVKHEHPAFAFTWLSSKGKSLWNIHLKIDIVRLLRKSDITEKDYPIVEAQIRKFLTAQFGHSSHFDQHRLTRIDYKLDVVVPNKNHQRLIFHLFEKYTKKYRFKEMIKYGKNEEGEAIKYETSQYHKNNSVEFIIYSKEDERLAKNEIIEPYEKDVIRYELRLKNKHLNAMKRTDGKGKGRPKRLIEYFKEDLYREYMCEHITPIARKGDYYKITKAEQILEASHFTRKKKEKLRSFLIEISKNGIDSPKENLSAPTYRQYLKDLESIGINPILVPKNRTDFPTFMKNPFHINSSH</sequence>
<comment type="caution">
    <text evidence="1">The sequence shown here is derived from an EMBL/GenBank/DDBJ whole genome shotgun (WGS) entry which is preliminary data.</text>
</comment>
<evidence type="ECO:0000313" key="1">
    <source>
        <dbReference type="EMBL" id="MDQ0157971.1"/>
    </source>
</evidence>
<protein>
    <submittedName>
        <fullName evidence="1">Uncharacterized protein</fullName>
    </submittedName>
</protein>